<organism evidence="1 2">
    <name type="scientific">Artemisia annua</name>
    <name type="common">Sweet wormwood</name>
    <dbReference type="NCBI Taxonomy" id="35608"/>
    <lineage>
        <taxon>Eukaryota</taxon>
        <taxon>Viridiplantae</taxon>
        <taxon>Streptophyta</taxon>
        <taxon>Embryophyta</taxon>
        <taxon>Tracheophyta</taxon>
        <taxon>Spermatophyta</taxon>
        <taxon>Magnoliopsida</taxon>
        <taxon>eudicotyledons</taxon>
        <taxon>Gunneridae</taxon>
        <taxon>Pentapetalae</taxon>
        <taxon>asterids</taxon>
        <taxon>campanulids</taxon>
        <taxon>Asterales</taxon>
        <taxon>Asteraceae</taxon>
        <taxon>Asteroideae</taxon>
        <taxon>Anthemideae</taxon>
        <taxon>Artemisiinae</taxon>
        <taxon>Artemisia</taxon>
    </lineage>
</organism>
<dbReference type="PANTHER" id="PTHR12482:SF5">
    <property type="entry name" value="DUF676 DOMAIN-CONTAINING PROTEIN"/>
    <property type="match status" value="1"/>
</dbReference>
<protein>
    <submittedName>
        <fullName evidence="1">Uncharacterized protein</fullName>
    </submittedName>
</protein>
<keyword evidence="2" id="KW-1185">Reference proteome</keyword>
<evidence type="ECO:0000313" key="2">
    <source>
        <dbReference type="Proteomes" id="UP000245207"/>
    </source>
</evidence>
<proteinExistence type="predicted"/>
<dbReference type="STRING" id="35608.A0A2U1LDW2"/>
<comment type="caution">
    <text evidence="1">The sequence shown here is derived from an EMBL/GenBank/DDBJ whole genome shotgun (WGS) entry which is preliminary data.</text>
</comment>
<dbReference type="AlphaFoldDB" id="A0A2U1LDW2"/>
<dbReference type="Proteomes" id="UP000245207">
    <property type="component" value="Unassembled WGS sequence"/>
</dbReference>
<dbReference type="InterPro" id="IPR044294">
    <property type="entry name" value="Lipase-like"/>
</dbReference>
<evidence type="ECO:0000313" key="1">
    <source>
        <dbReference type="EMBL" id="PWA47191.1"/>
    </source>
</evidence>
<dbReference type="PANTHER" id="PTHR12482">
    <property type="entry name" value="LIPASE ROG1-RELATED-RELATED"/>
    <property type="match status" value="1"/>
</dbReference>
<sequence>MANDNLALPATFSGDGDCARSVSSDTTVETITNKIVMADNEDGYVPYHSARIEMCQASSQDYSKKGQVFLEMLNNCLKQIHSPSSEQRMFMRCDVNFDVTLLGRNLNTLIGRAAHITFLESDTFVKFIMWSFPEFFC</sequence>
<gene>
    <name evidence="1" type="ORF">CTI12_AA499160</name>
</gene>
<dbReference type="EMBL" id="PKPP01009918">
    <property type="protein sequence ID" value="PWA47191.1"/>
    <property type="molecule type" value="Genomic_DNA"/>
</dbReference>
<accession>A0A2U1LDW2</accession>
<dbReference type="OrthoDB" id="273452at2759"/>
<reference evidence="1 2" key="1">
    <citation type="journal article" date="2018" name="Mol. Plant">
        <title>The genome of Artemisia annua provides insight into the evolution of Asteraceae family and artemisinin biosynthesis.</title>
        <authorList>
            <person name="Shen Q."/>
            <person name="Zhang L."/>
            <person name="Liao Z."/>
            <person name="Wang S."/>
            <person name="Yan T."/>
            <person name="Shi P."/>
            <person name="Liu M."/>
            <person name="Fu X."/>
            <person name="Pan Q."/>
            <person name="Wang Y."/>
            <person name="Lv Z."/>
            <person name="Lu X."/>
            <person name="Zhang F."/>
            <person name="Jiang W."/>
            <person name="Ma Y."/>
            <person name="Chen M."/>
            <person name="Hao X."/>
            <person name="Li L."/>
            <person name="Tang Y."/>
            <person name="Lv G."/>
            <person name="Zhou Y."/>
            <person name="Sun X."/>
            <person name="Brodelius P.E."/>
            <person name="Rose J.K.C."/>
            <person name="Tang K."/>
        </authorList>
    </citation>
    <scope>NUCLEOTIDE SEQUENCE [LARGE SCALE GENOMIC DNA]</scope>
    <source>
        <strain evidence="2">cv. Huhao1</strain>
        <tissue evidence="1">Leaf</tissue>
    </source>
</reference>
<name>A0A2U1LDW2_ARTAN</name>